<dbReference type="OrthoDB" id="10003116at2759"/>
<accession>A0A8V8TRH4</accession>
<reference evidence="2 3" key="3">
    <citation type="journal article" date="2004" name="Nature">
        <title>Finishing the euchromatic sequence of the human genome.</title>
        <authorList>
            <consortium name="International Human Genome Sequencing Consortium"/>
        </authorList>
    </citation>
    <scope>NUCLEOTIDE SEQUENCE [LARGE SCALE GENOMIC DNA]</scope>
</reference>
<dbReference type="Ensembl" id="ENST00000703152.1">
    <property type="protein sequence ID" value="ENSP00000515207.1"/>
    <property type="gene ID" value="ENSG00000102471.16"/>
</dbReference>
<dbReference type="AlphaFoldDB" id="A0A8V8TRH4"/>
<proteinExistence type="evidence at protein level"/>
<dbReference type="Proteomes" id="UP000005640">
    <property type="component" value="Chromosome 13"/>
</dbReference>
<dbReference type="HGNC" id="HGNC:18537">
    <property type="gene designation" value="NDFIP2"/>
</dbReference>
<keyword evidence="3" id="KW-1185">Reference proteome</keyword>
<gene>
    <name evidence="2" type="primary">NDFIP2</name>
</gene>
<protein>
    <submittedName>
        <fullName evidence="2">Nedd4 family interacting protein 2</fullName>
    </submittedName>
</protein>
<reference evidence="2" key="4">
    <citation type="submission" date="2025-08" db="UniProtKB">
        <authorList>
            <consortium name="Ensembl"/>
        </authorList>
    </citation>
    <scope>IDENTIFICATION</scope>
</reference>
<name>A0A8V8TRH4_HUMAN</name>
<reference evidence="2 3" key="2">
    <citation type="journal article" date="2004" name="Nature">
        <title>The DNA sequence and analysis of human chromosome 13.</title>
        <authorList>
            <person name="Dunham A."/>
            <person name="Matthews L.H."/>
            <person name="Burton J."/>
            <person name="Ashurst J.L."/>
            <person name="Howe K.L."/>
            <person name="Ashcroft K.J."/>
            <person name="Beare D.M."/>
            <person name="Burford D.C."/>
            <person name="Hunt S.E."/>
            <person name="Griffiths-Jones S."/>
            <person name="Jones M.C."/>
            <person name="Keenan S.J."/>
            <person name="Oliver K."/>
            <person name="Scott C.E."/>
            <person name="Ainscough R."/>
            <person name="Almeida J.P."/>
            <person name="Ambrose K.D."/>
            <person name="Andrews D.T."/>
            <person name="Ashwell R.I."/>
            <person name="Babbage A.K."/>
            <person name="Bagguley C.L."/>
            <person name="Bailey J."/>
            <person name="Bannerjee R."/>
            <person name="Barlow K.F."/>
            <person name="Bates K."/>
            <person name="Beasley H."/>
            <person name="Bird C.P."/>
            <person name="Bray-Allen S."/>
            <person name="Brown A.J."/>
            <person name="Brown J.Y."/>
            <person name="Burrill W."/>
            <person name="Carder C."/>
            <person name="Carter N.P."/>
            <person name="Chapman J.C."/>
            <person name="Clamp M.E."/>
            <person name="Clark S.Y."/>
            <person name="Clarke G."/>
            <person name="Clee C.M."/>
            <person name="Clegg S.C."/>
            <person name="Cobley V."/>
            <person name="Collins J.E."/>
            <person name="Corby N."/>
            <person name="Coville G.J."/>
            <person name="Deloukas P."/>
            <person name="Dhami P."/>
            <person name="Dunham I."/>
            <person name="Dunn M."/>
            <person name="Earthrowl M.E."/>
            <person name="Ellington A.G."/>
            <person name="Faulkner L."/>
            <person name="Frankish A.G."/>
            <person name="Frankland J."/>
            <person name="French L."/>
            <person name="Garner P."/>
            <person name="Garnett J."/>
            <person name="Gilbert J.G."/>
            <person name="Gilson C.J."/>
            <person name="Ghori J."/>
            <person name="Grafham D.V."/>
            <person name="Gribble S.M."/>
            <person name="Griffiths C."/>
            <person name="Hall R.E."/>
            <person name="Hammond S."/>
            <person name="Harley J.L."/>
            <person name="Hart E.A."/>
            <person name="Heath P.D."/>
            <person name="Howden P.J."/>
            <person name="Huckle E.J."/>
            <person name="Hunt P.J."/>
            <person name="Hunt A.R."/>
            <person name="Johnson C."/>
            <person name="Johnson D."/>
            <person name="Kay M."/>
            <person name="Kimberley A.M."/>
            <person name="King A."/>
            <person name="Laird G.K."/>
            <person name="Langford C.J."/>
            <person name="Lawlor S."/>
            <person name="Leongamornlert D.A."/>
            <person name="Lloyd D.M."/>
            <person name="Lloyd C."/>
            <person name="Loveland J.E."/>
            <person name="Lovell J."/>
            <person name="Martin S."/>
            <person name="Mashreghi-Mohammadi M."/>
            <person name="McLaren S.J."/>
            <person name="McMurray A."/>
            <person name="Milne S."/>
            <person name="Moore M.J."/>
            <person name="Nickerson T."/>
            <person name="Palmer S.A."/>
            <person name="Pearce A.V."/>
            <person name="Peck A.I."/>
            <person name="Pelan S."/>
            <person name="Phillimore B."/>
            <person name="Porter K.M."/>
            <person name="Rice C.M."/>
            <person name="Searle S."/>
            <person name="Sehra H.K."/>
            <person name="Shownkeen R."/>
            <person name="Skuce C.D."/>
            <person name="Smith M."/>
            <person name="Steward C.A."/>
            <person name="Sycamore N."/>
            <person name="Tester J."/>
            <person name="Thomas D.W."/>
            <person name="Tracey A."/>
            <person name="Tromans A."/>
            <person name="Tubby B."/>
            <person name="Wall M."/>
            <person name="Wallis J.M."/>
            <person name="West A.P."/>
            <person name="Whitehead S.L."/>
            <person name="Willey D.L."/>
            <person name="Wilming L."/>
            <person name="Wray P.W."/>
            <person name="Wright M.W."/>
            <person name="Young L."/>
            <person name="Coulson A."/>
            <person name="Durbin R."/>
            <person name="Hubbard T."/>
            <person name="Sulston J.E."/>
            <person name="Beck S."/>
            <person name="Bentley D.R."/>
            <person name="Rogers J."/>
            <person name="Ross M.T."/>
        </authorList>
    </citation>
    <scope>NUCLEOTIDE SEQUENCE [LARGE SCALE GENOMIC DNA]</scope>
</reference>
<dbReference type="OpenTargets" id="ENSG00000102471"/>
<reference evidence="2" key="5">
    <citation type="submission" date="2025-09" db="UniProtKB">
        <authorList>
            <consortium name="Ensembl"/>
        </authorList>
    </citation>
    <scope>IDENTIFICATION</scope>
</reference>
<dbReference type="GeneTree" id="ENSGT00390000012721"/>
<evidence type="ECO:0007829" key="4">
    <source>
        <dbReference type="PeptideAtlas" id="A0A8V8TRH4"/>
    </source>
</evidence>
<dbReference type="EMBL" id="AL136442">
    <property type="status" value="NOT_ANNOTATED_CDS"/>
    <property type="molecule type" value="Genomic_DNA"/>
</dbReference>
<dbReference type="EMBL" id="AL355603">
    <property type="status" value="NOT_ANNOTATED_CDS"/>
    <property type="molecule type" value="Genomic_DNA"/>
</dbReference>
<organism evidence="2 3">
    <name type="scientific">Homo sapiens</name>
    <name type="common">Human</name>
    <dbReference type="NCBI Taxonomy" id="9606"/>
    <lineage>
        <taxon>Eukaryota</taxon>
        <taxon>Metazoa</taxon>
        <taxon>Chordata</taxon>
        <taxon>Craniata</taxon>
        <taxon>Vertebrata</taxon>
        <taxon>Euteleostomi</taxon>
        <taxon>Mammalia</taxon>
        <taxon>Eutheria</taxon>
        <taxon>Euarchontoglires</taxon>
        <taxon>Primates</taxon>
        <taxon>Haplorrhini</taxon>
        <taxon>Catarrhini</taxon>
        <taxon>Hominidae</taxon>
        <taxon>Homo</taxon>
    </lineage>
</organism>
<evidence type="ECO:0007829" key="5">
    <source>
        <dbReference type="ProteomicsDB" id="A0A8V8TRH4"/>
    </source>
</evidence>
<evidence type="ECO:0000313" key="2">
    <source>
        <dbReference type="Ensembl" id="ENSP00000515207.1"/>
    </source>
</evidence>
<evidence type="ECO:0000256" key="1">
    <source>
        <dbReference type="SAM" id="MobiDB-lite"/>
    </source>
</evidence>
<evidence type="ECO:0000313" key="3">
    <source>
        <dbReference type="Proteomes" id="UP000005640"/>
    </source>
</evidence>
<feature type="region of interest" description="Disordered" evidence="1">
    <location>
        <begin position="1"/>
        <end position="30"/>
    </location>
</feature>
<keyword evidence="4 5" id="KW-1267">Proteomics identification</keyword>
<sequence length="49" mass="5563">MDHHQPGTGRYQVVSSRPPVPPGTASRRGVPRVPFLSFLMKRITQNHRL</sequence>
<reference evidence="2 3" key="1">
    <citation type="journal article" date="2001" name="Nature">
        <title>Initial sequencing and analysis of the human genome.</title>
        <authorList>
            <consortium name="International Human Genome Sequencing Consortium"/>
            <person name="Lander E.S."/>
            <person name="Linton L.M."/>
            <person name="Birren B."/>
            <person name="Nusbaum C."/>
            <person name="Zody M.C."/>
            <person name="Baldwin J."/>
            <person name="Devon K."/>
            <person name="Dewar K."/>
            <person name="Doyle M."/>
            <person name="FitzHugh W."/>
            <person name="Funke R."/>
            <person name="Gage D."/>
            <person name="Harris K."/>
            <person name="Heaford A."/>
            <person name="Howland J."/>
            <person name="Kann L."/>
            <person name="Lehoczky J."/>
            <person name="LeVine R."/>
            <person name="McEwan P."/>
            <person name="McKernan K."/>
            <person name="Meldrim J."/>
            <person name="Mesirov J.P."/>
            <person name="Miranda C."/>
            <person name="Morris W."/>
            <person name="Naylor J."/>
            <person name="Raymond C."/>
            <person name="Rosetti M."/>
            <person name="Santos R."/>
            <person name="Sheridan A."/>
            <person name="Sougnez C."/>
            <person name="Stange-Thomann N."/>
            <person name="Stojanovic N."/>
            <person name="Subramanian A."/>
            <person name="Wyman D."/>
            <person name="Rogers J."/>
            <person name="Sulston J."/>
            <person name="Ainscough R."/>
            <person name="Beck S."/>
            <person name="Bentley D."/>
            <person name="Burton J."/>
            <person name="Clee C."/>
            <person name="Carter N."/>
            <person name="Coulson A."/>
            <person name="Deadman R."/>
            <person name="Deloukas P."/>
            <person name="Dunham A."/>
            <person name="Dunham I."/>
            <person name="Durbin R."/>
            <person name="French L."/>
            <person name="Grafham D."/>
            <person name="Gregory S."/>
            <person name="Hubbard T."/>
            <person name="Humphray S."/>
            <person name="Hunt A."/>
            <person name="Jones M."/>
            <person name="Lloyd C."/>
            <person name="McMurray A."/>
            <person name="Matthews L."/>
            <person name="Mercer S."/>
            <person name="Milne S."/>
            <person name="Mullikin J.C."/>
            <person name="Mungall A."/>
            <person name="Plumb R."/>
            <person name="Ross M."/>
            <person name="Shownkeen R."/>
            <person name="Sims S."/>
            <person name="Waterston R.H."/>
            <person name="Wilson R.K."/>
            <person name="Hillier L.W."/>
            <person name="McPherson J.D."/>
            <person name="Marra M.A."/>
            <person name="Mardis E.R."/>
            <person name="Fulton L.A."/>
            <person name="Chinwalla A.T."/>
            <person name="Pepin K.H."/>
            <person name="Gish W.R."/>
            <person name="Chissoe S.L."/>
            <person name="Wendl M.C."/>
            <person name="Delehaunty K.D."/>
            <person name="Miner T.L."/>
            <person name="Delehaunty A."/>
            <person name="Kramer J.B."/>
            <person name="Cook L.L."/>
            <person name="Fulton R.S."/>
            <person name="Johnson D.L."/>
            <person name="Minx P.J."/>
            <person name="Clifton S.W."/>
            <person name="Hawkins T."/>
            <person name="Branscomb E."/>
            <person name="Predki P."/>
            <person name="Richardson P."/>
            <person name="Wenning S."/>
            <person name="Slezak T."/>
            <person name="Doggett N."/>
            <person name="Cheng J.F."/>
            <person name="Olsen A."/>
            <person name="Lucas S."/>
            <person name="Elkin C."/>
            <person name="Uberbacher E."/>
            <person name="Frazier M."/>
            <person name="Gibbs R.A."/>
            <person name="Muzny D.M."/>
            <person name="Scherer S.E."/>
            <person name="Bouck J.B."/>
            <person name="Sodergren E.J."/>
            <person name="Worley K.C."/>
            <person name="Rives C.M."/>
            <person name="Gorrell J.H."/>
            <person name="Metzker M.L."/>
            <person name="Naylor S.L."/>
            <person name="Kucherlapati R.S."/>
            <person name="Nelson D.L."/>
            <person name="Weinstock G.M."/>
            <person name="Sakaki Y."/>
            <person name="Fujiyama A."/>
            <person name="Hattori M."/>
            <person name="Yada T."/>
            <person name="Toyoda A."/>
            <person name="Itoh T."/>
            <person name="Kawagoe C."/>
            <person name="Watanabe H."/>
            <person name="Totoki Y."/>
            <person name="Taylor T."/>
            <person name="Weissenbach J."/>
            <person name="Heilig R."/>
            <person name="Saurin W."/>
            <person name="Artiguenave F."/>
            <person name="Brottier P."/>
            <person name="Bruls T."/>
            <person name="Pelletier E."/>
            <person name="Robert C."/>
            <person name="Wincker P."/>
            <person name="Smith D.R."/>
            <person name="Doucette-Stamm L."/>
            <person name="Rubenfield M."/>
            <person name="Weinstock K."/>
            <person name="Lee H.M."/>
            <person name="Dubois J."/>
            <person name="Rosenthal A."/>
            <person name="Platzer M."/>
            <person name="Nyakatura G."/>
            <person name="Taudien S."/>
            <person name="Rump A."/>
            <person name="Yang H."/>
            <person name="Yu J."/>
            <person name="Wang J."/>
            <person name="Huang G."/>
            <person name="Gu J."/>
            <person name="Hood L."/>
            <person name="Rowen L."/>
            <person name="Madan A."/>
            <person name="Qin S."/>
            <person name="Davis R.W."/>
            <person name="Federspiel N.A."/>
            <person name="Abola A.P."/>
            <person name="Proctor M.J."/>
            <person name="Myers R.M."/>
            <person name="Schmutz J."/>
            <person name="Dickson M."/>
            <person name="Grimwood J."/>
            <person name="Cox D.R."/>
            <person name="Olson M.V."/>
            <person name="Kaul R."/>
            <person name="Raymond C."/>
            <person name="Shimizu N."/>
            <person name="Kawasaki K."/>
            <person name="Minoshima S."/>
            <person name="Evans G.A."/>
            <person name="Athanasiou M."/>
            <person name="Schultz R."/>
            <person name="Roe B.A."/>
            <person name="Chen F."/>
            <person name="Pan H."/>
            <person name="Ramser J."/>
            <person name="Lehrach H."/>
            <person name="Reinhardt R."/>
            <person name="McCombie W.R."/>
            <person name="de la Bastide M."/>
            <person name="Dedhia N."/>
            <person name="Blocker H."/>
            <person name="Hornischer K."/>
            <person name="Nordsiek G."/>
            <person name="Agarwala R."/>
            <person name="Aravind L."/>
            <person name="Bailey J.A."/>
            <person name="Bateman A."/>
            <person name="Batzoglou S."/>
            <person name="Birney E."/>
            <person name="Bork P."/>
            <person name="Brown D.G."/>
            <person name="Burge C.B."/>
            <person name="Cerutti L."/>
            <person name="Chen H.C."/>
            <person name="Church D."/>
            <person name="Clamp M."/>
            <person name="Copley R.R."/>
            <person name="Doerks T."/>
            <person name="Eddy S.R."/>
            <person name="Eichler E.E."/>
            <person name="Furey T.S."/>
            <person name="Galagan J."/>
            <person name="Gilbert J.G."/>
            <person name="Harmon C."/>
            <person name="Hayashizaki Y."/>
            <person name="Haussler D."/>
            <person name="Hermjakob H."/>
            <person name="Hokamp K."/>
            <person name="Jang W."/>
            <person name="Johnson L.S."/>
            <person name="Jones T.A."/>
            <person name="Kasif S."/>
            <person name="Kaspryzk A."/>
            <person name="Kennedy S."/>
            <person name="Kent W.J."/>
            <person name="Kitts P."/>
            <person name="Koonin E.V."/>
            <person name="Korf I."/>
            <person name="Kulp D."/>
            <person name="Lancet D."/>
            <person name="Lowe T.M."/>
            <person name="McLysaght A."/>
            <person name="Mikkelsen T."/>
            <person name="Moran J.V."/>
            <person name="Mulder N."/>
            <person name="Pollara V.J."/>
            <person name="Ponting C.P."/>
            <person name="Schuler G."/>
            <person name="Schultz J."/>
            <person name="Slater G."/>
            <person name="Smit A.F."/>
            <person name="Stupka E."/>
            <person name="Szustakowski J."/>
            <person name="Thierry-Mieg D."/>
            <person name="Thierry-Mieg J."/>
            <person name="Wagner L."/>
            <person name="Wallis J."/>
            <person name="Wheeler R."/>
            <person name="Williams A."/>
            <person name="Wolf Y.I."/>
            <person name="Wolfe K.H."/>
            <person name="Yang S.P."/>
            <person name="Yeh R.F."/>
            <person name="Collins F."/>
            <person name="Guyer M.S."/>
            <person name="Peterson J."/>
            <person name="Felsenfeld A."/>
            <person name="Wetterstrand K.A."/>
            <person name="Patrinos A."/>
            <person name="Morgan M.J."/>
            <person name="de Jong P."/>
            <person name="Catanese J.J."/>
            <person name="Osoegawa K."/>
            <person name="Shizuya H."/>
            <person name="Choi S."/>
            <person name="Chen Y.J."/>
        </authorList>
    </citation>
    <scope>NUCLEOTIDE SEQUENCE [LARGE SCALE GENOMIC DNA]</scope>
</reference>